<sequence length="195" mass="23106">MKSVINWCKESMHSIIVVECLILWLLFCCLLYIFISHDFVKAFAPLIIGLLGALIAFGQFQLSKWQKDIAKVRFDQDIRDKKYDVLKRWSEVYYNIVNVNNNTEYSQLLMLNEKNSSLSDELCFTFSKQEKIQAYCDEIKTDFLKIIQDHNQYILSGRYNEGFAKNEMYHTINENRLKIMKARKSLLENAYKELL</sequence>
<evidence type="ECO:0000256" key="1">
    <source>
        <dbReference type="SAM" id="Phobius"/>
    </source>
</evidence>
<organism evidence="2 3">
    <name type="scientific">Commensalibacter papalotli</name>
    <name type="common">ex Botero et al. 2024</name>
    <dbReference type="NCBI Taxonomy" id="2972766"/>
    <lineage>
        <taxon>Bacteria</taxon>
        <taxon>Pseudomonadati</taxon>
        <taxon>Pseudomonadota</taxon>
        <taxon>Alphaproteobacteria</taxon>
        <taxon>Acetobacterales</taxon>
        <taxon>Acetobacteraceae</taxon>
    </lineage>
</organism>
<evidence type="ECO:0008006" key="4">
    <source>
        <dbReference type="Google" id="ProtNLM"/>
    </source>
</evidence>
<evidence type="ECO:0000313" key="3">
    <source>
        <dbReference type="Proteomes" id="UP001154272"/>
    </source>
</evidence>
<keyword evidence="1" id="KW-0812">Transmembrane</keyword>
<dbReference type="RefSeq" id="WP_282024723.1">
    <property type="nucleotide sequence ID" value="NZ_CAMXCH010000007.1"/>
</dbReference>
<keyword evidence="1" id="KW-0472">Membrane</keyword>
<proteinExistence type="predicted"/>
<keyword evidence="1" id="KW-1133">Transmembrane helix</keyword>
<feature type="transmembrane region" description="Helical" evidence="1">
    <location>
        <begin position="42"/>
        <end position="62"/>
    </location>
</feature>
<comment type="caution">
    <text evidence="2">The sequence shown here is derived from an EMBL/GenBank/DDBJ whole genome shotgun (WGS) entry which is preliminary data.</text>
</comment>
<gene>
    <name evidence="2" type="ORF">R83534S58_LOCUS2068</name>
</gene>
<name>A0ABM9HUT1_9PROT</name>
<reference evidence="2" key="1">
    <citation type="submission" date="2022-10" db="EMBL/GenBank/DDBJ databases">
        <authorList>
            <person name="Botero Cardona J."/>
        </authorList>
    </citation>
    <scope>NUCLEOTIDE SEQUENCE</scope>
    <source>
        <strain evidence="2">R-83534</strain>
    </source>
</reference>
<feature type="transmembrane region" description="Helical" evidence="1">
    <location>
        <begin position="12"/>
        <end position="36"/>
    </location>
</feature>
<dbReference type="Proteomes" id="UP001154272">
    <property type="component" value="Unassembled WGS sequence"/>
</dbReference>
<dbReference type="EMBL" id="CAMXCH010000007">
    <property type="protein sequence ID" value="CAI3957052.1"/>
    <property type="molecule type" value="Genomic_DNA"/>
</dbReference>
<accession>A0ABM9HUT1</accession>
<protein>
    <recommendedName>
        <fullName evidence="4">SMODS and SLOG-associating 2TM effector domain-containing protein</fullName>
    </recommendedName>
</protein>
<keyword evidence="3" id="KW-1185">Reference proteome</keyword>
<evidence type="ECO:0000313" key="2">
    <source>
        <dbReference type="EMBL" id="CAI3957052.1"/>
    </source>
</evidence>